<evidence type="ECO:0000256" key="9">
    <source>
        <dbReference type="RuleBase" id="RU004016"/>
    </source>
</evidence>
<feature type="active site" evidence="7">
    <location>
        <position position="181"/>
    </location>
</feature>
<evidence type="ECO:0000256" key="3">
    <source>
        <dbReference type="ARBA" id="ARBA00022801"/>
    </source>
</evidence>
<feature type="domain" description="Peptidase S11 D-alanyl-D-alanine carboxypeptidase A N-terminal" evidence="11">
    <location>
        <begin position="93"/>
        <end position="315"/>
    </location>
</feature>
<evidence type="ECO:0000256" key="6">
    <source>
        <dbReference type="ARBA" id="ARBA00023316"/>
    </source>
</evidence>
<evidence type="ECO:0000256" key="4">
    <source>
        <dbReference type="ARBA" id="ARBA00022960"/>
    </source>
</evidence>
<evidence type="ECO:0000256" key="5">
    <source>
        <dbReference type="ARBA" id="ARBA00022984"/>
    </source>
</evidence>
<dbReference type="GO" id="GO:0071555">
    <property type="term" value="P:cell wall organization"/>
    <property type="evidence" value="ECO:0007669"/>
    <property type="project" value="UniProtKB-KW"/>
</dbReference>
<protein>
    <recommendedName>
        <fullName evidence="11">Peptidase S11 D-alanyl-D-alanine carboxypeptidase A N-terminal domain-containing protein</fullName>
    </recommendedName>
</protein>
<feature type="active site" description="Acyl-ester intermediate" evidence="7">
    <location>
        <position position="126"/>
    </location>
</feature>
<comment type="similarity">
    <text evidence="1 9">Belongs to the peptidase S11 family.</text>
</comment>
<keyword evidence="2" id="KW-0732">Signal</keyword>
<accession>A0A2H0KS34</accession>
<dbReference type="GO" id="GO:0009002">
    <property type="term" value="F:serine-type D-Ala-D-Ala carboxypeptidase activity"/>
    <property type="evidence" value="ECO:0007669"/>
    <property type="project" value="InterPro"/>
</dbReference>
<name>A0A2H0KS34_9BACT</name>
<dbReference type="Proteomes" id="UP000229317">
    <property type="component" value="Unassembled WGS sequence"/>
</dbReference>
<keyword evidence="10" id="KW-1133">Transmembrane helix</keyword>
<dbReference type="PRINTS" id="PR00725">
    <property type="entry name" value="DADACBPTASE1"/>
</dbReference>
<feature type="active site" description="Proton acceptor" evidence="7">
    <location>
        <position position="129"/>
    </location>
</feature>
<gene>
    <name evidence="12" type="ORF">COV84_03705</name>
</gene>
<keyword evidence="10" id="KW-0812">Transmembrane</keyword>
<evidence type="ECO:0000313" key="13">
    <source>
        <dbReference type="Proteomes" id="UP000229317"/>
    </source>
</evidence>
<evidence type="ECO:0000256" key="8">
    <source>
        <dbReference type="PIRSR" id="PIRSR618044-2"/>
    </source>
</evidence>
<dbReference type="GO" id="GO:0008360">
    <property type="term" value="P:regulation of cell shape"/>
    <property type="evidence" value="ECO:0007669"/>
    <property type="project" value="UniProtKB-KW"/>
</dbReference>
<keyword evidence="3" id="KW-0378">Hydrolase</keyword>
<dbReference type="Pfam" id="PF00768">
    <property type="entry name" value="Peptidase_S11"/>
    <property type="match status" value="1"/>
</dbReference>
<evidence type="ECO:0000256" key="2">
    <source>
        <dbReference type="ARBA" id="ARBA00022729"/>
    </source>
</evidence>
<dbReference type="EMBL" id="PCVO01000055">
    <property type="protein sequence ID" value="PIQ74970.1"/>
    <property type="molecule type" value="Genomic_DNA"/>
</dbReference>
<reference evidence="12 13" key="1">
    <citation type="submission" date="2017-09" db="EMBL/GenBank/DDBJ databases">
        <title>Depth-based differentiation of microbial function through sediment-hosted aquifers and enrichment of novel symbionts in the deep terrestrial subsurface.</title>
        <authorList>
            <person name="Probst A.J."/>
            <person name="Ladd B."/>
            <person name="Jarett J.K."/>
            <person name="Geller-Mcgrath D.E."/>
            <person name="Sieber C.M."/>
            <person name="Emerson J.B."/>
            <person name="Anantharaman K."/>
            <person name="Thomas B.C."/>
            <person name="Malmstrom R."/>
            <person name="Stieglmeier M."/>
            <person name="Klingl A."/>
            <person name="Woyke T."/>
            <person name="Ryan C.M."/>
            <person name="Banfield J.F."/>
        </authorList>
    </citation>
    <scope>NUCLEOTIDE SEQUENCE [LARGE SCALE GENOMIC DNA]</scope>
    <source>
        <strain evidence="12">CG11_big_fil_rev_8_21_14_0_20_40_15</strain>
    </source>
</reference>
<proteinExistence type="inferred from homology"/>
<dbReference type="Gene3D" id="3.40.710.10">
    <property type="entry name" value="DD-peptidase/beta-lactamase superfamily"/>
    <property type="match status" value="1"/>
</dbReference>
<dbReference type="PANTHER" id="PTHR21581">
    <property type="entry name" value="D-ALANYL-D-ALANINE CARBOXYPEPTIDASE"/>
    <property type="match status" value="1"/>
</dbReference>
<dbReference type="GO" id="GO:0009252">
    <property type="term" value="P:peptidoglycan biosynthetic process"/>
    <property type="evidence" value="ECO:0007669"/>
    <property type="project" value="UniProtKB-KW"/>
</dbReference>
<evidence type="ECO:0000256" key="1">
    <source>
        <dbReference type="ARBA" id="ARBA00007164"/>
    </source>
</evidence>
<evidence type="ECO:0000256" key="10">
    <source>
        <dbReference type="SAM" id="Phobius"/>
    </source>
</evidence>
<dbReference type="AlphaFoldDB" id="A0A2H0KS34"/>
<dbReference type="InterPro" id="IPR012338">
    <property type="entry name" value="Beta-lactam/transpept-like"/>
</dbReference>
<dbReference type="InterPro" id="IPR018044">
    <property type="entry name" value="Peptidase_S11"/>
</dbReference>
<comment type="caution">
    <text evidence="12">The sequence shown here is derived from an EMBL/GenBank/DDBJ whole genome shotgun (WGS) entry which is preliminary data.</text>
</comment>
<keyword evidence="6" id="KW-0961">Cell wall biogenesis/degradation</keyword>
<feature type="binding site" evidence="8">
    <location>
        <position position="284"/>
    </location>
    <ligand>
        <name>substrate</name>
    </ligand>
</feature>
<keyword evidence="10" id="KW-0472">Membrane</keyword>
<sequence>MKKFLETQSSSDKSDNLDPAYFLKLFTALAILAAVYFGSVLFKNKTETQSQNSPKFNPPQTETVFAASLPVAQDAFLIPRNDIVTPIRNWNIEEPKLSAKSYYVIEVNSGKVLAQREPEQTRPIASLSKLMTALVIIERANLKDEITISKNAVDTYGEMGNLVTDEKMTIESLLFAMLIESSNDAAVALSEKFNGQFVAFMNKKAEQLGLKNTHFADASGLAIENVSNAKELVKIMQEAIKYPLLKNIMKTSEIDILSADGKRNHHLINTDKLLLKYPEIIAGKTGYIDEAGNCMIVAVSAPDGKGAIINVILDSQDRIGEMDKVIQWAKEAFLW</sequence>
<dbReference type="InterPro" id="IPR001967">
    <property type="entry name" value="Peptidase_S11_N"/>
</dbReference>
<keyword evidence="5" id="KW-0573">Peptidoglycan synthesis</keyword>
<organism evidence="12 13">
    <name type="scientific">Candidatus Portnoybacteria bacterium CG11_big_fil_rev_8_21_14_0_20_40_15</name>
    <dbReference type="NCBI Taxonomy" id="1974817"/>
    <lineage>
        <taxon>Bacteria</taxon>
        <taxon>Candidatus Portnoyibacteriota</taxon>
    </lineage>
</organism>
<feature type="transmembrane region" description="Helical" evidence="10">
    <location>
        <begin position="21"/>
        <end position="42"/>
    </location>
</feature>
<dbReference type="SUPFAM" id="SSF56601">
    <property type="entry name" value="beta-lactamase/transpeptidase-like"/>
    <property type="match status" value="1"/>
</dbReference>
<evidence type="ECO:0000256" key="7">
    <source>
        <dbReference type="PIRSR" id="PIRSR618044-1"/>
    </source>
</evidence>
<dbReference type="PANTHER" id="PTHR21581:SF26">
    <property type="entry name" value="D-ALANYL-D-ALANINE ENDOPEPTIDASE"/>
    <property type="match status" value="1"/>
</dbReference>
<evidence type="ECO:0000259" key="11">
    <source>
        <dbReference type="Pfam" id="PF00768"/>
    </source>
</evidence>
<dbReference type="GO" id="GO:0006508">
    <property type="term" value="P:proteolysis"/>
    <property type="evidence" value="ECO:0007669"/>
    <property type="project" value="InterPro"/>
</dbReference>
<evidence type="ECO:0000313" key="12">
    <source>
        <dbReference type="EMBL" id="PIQ74970.1"/>
    </source>
</evidence>
<keyword evidence="4" id="KW-0133">Cell shape</keyword>